<gene>
    <name evidence="2" type="ORF">JKK62_05110</name>
</gene>
<reference evidence="2" key="1">
    <citation type="submission" date="2021-01" db="EMBL/GenBank/DDBJ databases">
        <title>Genome public.</title>
        <authorList>
            <person name="Liu C."/>
            <person name="Sun Q."/>
        </authorList>
    </citation>
    <scope>NUCLEOTIDE SEQUENCE</scope>
    <source>
        <strain evidence="2">M6</strain>
    </source>
</reference>
<evidence type="ECO:0000313" key="2">
    <source>
        <dbReference type="EMBL" id="MBK6088035.1"/>
    </source>
</evidence>
<organism evidence="2 3">
    <name type="scientific">Ruminococcus difficilis</name>
    <dbReference type="NCBI Taxonomy" id="2763069"/>
    <lineage>
        <taxon>Bacteria</taxon>
        <taxon>Bacillati</taxon>
        <taxon>Bacillota</taxon>
        <taxon>Clostridia</taxon>
        <taxon>Eubacteriales</taxon>
        <taxon>Oscillospiraceae</taxon>
        <taxon>Ruminococcus</taxon>
    </lineage>
</organism>
<sequence>MDEKTVLELKQELTKLKKAQVRIKRKFTFMLSVIAMLVLITATLAWFTLSNFASVNDITLKISTAPELYLDIENRGTDVSLWKKVLTNDMINTSLRAQNAPTLDQQLLDPVTSSNGITFSSQSGASRNSNDTSFVEFKVWFIATKEMYVHLSGQTVQVEGQDATTACTTTETGAKADIVNAVRVSYEDNGSAAIWEPHKGSSVAGQTTFDVGQSFGSDSRLFHLDTLTPKQITFRIWAEGEDPECDNDVQDANVTFQMLFGGADENGNSFE</sequence>
<evidence type="ECO:0000313" key="3">
    <source>
        <dbReference type="Proteomes" id="UP000633365"/>
    </source>
</evidence>
<proteinExistence type="predicted"/>
<keyword evidence="3" id="KW-1185">Reference proteome</keyword>
<dbReference type="EMBL" id="JAEQMG010000048">
    <property type="protein sequence ID" value="MBK6088035.1"/>
    <property type="molecule type" value="Genomic_DNA"/>
</dbReference>
<feature type="transmembrane region" description="Helical" evidence="1">
    <location>
        <begin position="27"/>
        <end position="49"/>
    </location>
</feature>
<dbReference type="AlphaFoldDB" id="A0A934TZ29"/>
<accession>A0A934TZ29</accession>
<dbReference type="RefSeq" id="WP_186832960.1">
    <property type="nucleotide sequence ID" value="NZ_JAEQMG010000048.1"/>
</dbReference>
<keyword evidence="1" id="KW-1133">Transmembrane helix</keyword>
<keyword evidence="1" id="KW-0812">Transmembrane</keyword>
<evidence type="ECO:0000256" key="1">
    <source>
        <dbReference type="SAM" id="Phobius"/>
    </source>
</evidence>
<comment type="caution">
    <text evidence="2">The sequence shown here is derived from an EMBL/GenBank/DDBJ whole genome shotgun (WGS) entry which is preliminary data.</text>
</comment>
<dbReference type="Proteomes" id="UP000633365">
    <property type="component" value="Unassembled WGS sequence"/>
</dbReference>
<name>A0A934TZ29_9FIRM</name>
<keyword evidence="1" id="KW-0472">Membrane</keyword>
<protein>
    <submittedName>
        <fullName evidence="2">Uncharacterized protein</fullName>
    </submittedName>
</protein>